<feature type="region of interest" description="Disordered" evidence="1">
    <location>
        <begin position="174"/>
        <end position="199"/>
    </location>
</feature>
<evidence type="ECO:0000256" key="1">
    <source>
        <dbReference type="SAM" id="MobiDB-lite"/>
    </source>
</evidence>
<evidence type="ECO:0000313" key="4">
    <source>
        <dbReference type="Proteomes" id="UP001642483"/>
    </source>
</evidence>
<reference evidence="3 4" key="1">
    <citation type="submission" date="2024-02" db="EMBL/GenBank/DDBJ databases">
        <authorList>
            <person name="Daric V."/>
            <person name="Darras S."/>
        </authorList>
    </citation>
    <scope>NUCLEOTIDE SEQUENCE [LARGE SCALE GENOMIC DNA]</scope>
</reference>
<gene>
    <name evidence="3" type="ORF">CVLEPA_LOCUS1020</name>
</gene>
<dbReference type="Gene3D" id="2.30.29.30">
    <property type="entry name" value="Pleckstrin-homology domain (PH domain)/Phosphotyrosine-binding domain (PTB)"/>
    <property type="match status" value="1"/>
</dbReference>
<feature type="compositionally biased region" description="Basic and acidic residues" evidence="1">
    <location>
        <begin position="708"/>
        <end position="717"/>
    </location>
</feature>
<proteinExistence type="predicted"/>
<feature type="region of interest" description="Disordered" evidence="1">
    <location>
        <begin position="338"/>
        <end position="375"/>
    </location>
</feature>
<dbReference type="InterPro" id="IPR051133">
    <property type="entry name" value="Adapter_Engulfment-Domain"/>
</dbReference>
<feature type="region of interest" description="Disordered" evidence="1">
    <location>
        <begin position="292"/>
        <end position="311"/>
    </location>
</feature>
<evidence type="ECO:0000259" key="2">
    <source>
        <dbReference type="PROSITE" id="PS01179"/>
    </source>
</evidence>
<feature type="compositionally biased region" description="Polar residues" evidence="1">
    <location>
        <begin position="470"/>
        <end position="479"/>
    </location>
</feature>
<feature type="domain" description="PID" evidence="2">
    <location>
        <begin position="22"/>
        <end position="152"/>
    </location>
</feature>
<feature type="region of interest" description="Disordered" evidence="1">
    <location>
        <begin position="708"/>
        <end position="730"/>
    </location>
</feature>
<keyword evidence="4" id="KW-1185">Reference proteome</keyword>
<name>A0ABP0EX40_CLALP</name>
<comment type="caution">
    <text evidence="3">The sequence shown here is derived from an EMBL/GenBank/DDBJ whole genome shotgun (WGS) entry which is preliminary data.</text>
</comment>
<evidence type="ECO:0000313" key="3">
    <source>
        <dbReference type="EMBL" id="CAK8672010.1"/>
    </source>
</evidence>
<protein>
    <recommendedName>
        <fullName evidence="2">PID domain-containing protein</fullName>
    </recommendedName>
</protein>
<dbReference type="SUPFAM" id="SSF50729">
    <property type="entry name" value="PH domain-like"/>
    <property type="match status" value="1"/>
</dbReference>
<organism evidence="3 4">
    <name type="scientific">Clavelina lepadiformis</name>
    <name type="common">Light-bulb sea squirt</name>
    <name type="synonym">Ascidia lepadiformis</name>
    <dbReference type="NCBI Taxonomy" id="159417"/>
    <lineage>
        <taxon>Eukaryota</taxon>
        <taxon>Metazoa</taxon>
        <taxon>Chordata</taxon>
        <taxon>Tunicata</taxon>
        <taxon>Ascidiacea</taxon>
        <taxon>Aplousobranchia</taxon>
        <taxon>Clavelinidae</taxon>
        <taxon>Clavelina</taxon>
    </lineage>
</organism>
<dbReference type="EMBL" id="CAWYQH010000001">
    <property type="protein sequence ID" value="CAK8672010.1"/>
    <property type="molecule type" value="Genomic_DNA"/>
</dbReference>
<dbReference type="PROSITE" id="PS01179">
    <property type="entry name" value="PID"/>
    <property type="match status" value="1"/>
</dbReference>
<dbReference type="SMART" id="SM00462">
    <property type="entry name" value="PTB"/>
    <property type="match status" value="1"/>
</dbReference>
<accession>A0ABP0EX40</accession>
<dbReference type="InterPro" id="IPR006020">
    <property type="entry name" value="PTB/PI_dom"/>
</dbReference>
<sequence>MVLSPNKERWIHSPDALINGKVTYNVKFLGVTEVDDPRGMDVVQTALQKLKFSQQIKRAEGEKPPKVELNINIDTIKITNQRTKEVLHDIPLNHVSFCADDKQDKRLFSFITKGKDEKHYCYGLDSLHQANDITLSIGQAFSLAFEKIGKQPSSSTQQINELNKRVQMLEKENSDLKQRLSQLEGPGKKGRSQSLSKTSRNLINHSLVYPSSLESLASIATESNPSTSNKEPNLSIFVEAKASNSTSNQQYLQSKILSNGNNRQANIDQTIASVERAKASLKTLNHFVSQRKLRRRQNADNTEDTSPRLYEGTEASCSPLLEMKDLCDHVESQMLINGSGSNQWKKQKLVRSNSASNDKSYNTQKPNVSSISRRNSDNSLYVGLNEVMDTIQCMMHSDKQKPPTNAARISQARELPRIPCNADELPKSSAIDAHMVTINHLPETTIDDMVSFNVVELPKYENIDPSEVQFLSNQSNSDNPAPPLPPKPKHLTGISSLKSYPPRTESLDSISSTDTSLFDQMSGRSFRLNTPENLSVSLKPSESSSSANFPTGDITATLERFAGEDGYMELKSIMDTAGSSNEDVYVDSMYDSVHKFMSAVRQSMKKVIPGKHPSVTPDYKSKTGRAKVFQKETEKPKKSRNIFRLTNSPKLVEMLKQNDPYVDNPDASNLPAFNRDPAPLSDFNTGIKVGFRPIISREDDLDKFLQAKEAPDRDRRQYSHHPPQVMVPDKAKHPPVFAKDAFDMQPFGSTVVKLPSPEEVFPTKISPRTKTLVKREVDFSQTLFDSISEQRNGPRATQPMVPSSSSENCAILERILQSPNLAALLSLVEKIGPGVDEQPQGHHHLRCWSAAPVDAASSSSTVCSSLDERSDHLSQQNEKCFEQKLKTLEEGFSQSVAMKEAELSLDAFDPLKNN</sequence>
<feature type="region of interest" description="Disordered" evidence="1">
    <location>
        <begin position="470"/>
        <end position="515"/>
    </location>
</feature>
<dbReference type="InterPro" id="IPR011993">
    <property type="entry name" value="PH-like_dom_sf"/>
</dbReference>
<dbReference type="Proteomes" id="UP001642483">
    <property type="component" value="Unassembled WGS sequence"/>
</dbReference>
<dbReference type="PANTHER" id="PTHR11232">
    <property type="entry name" value="PHOSPHOTYROSINE INTERACTION DOMAIN-CONTAINING FAMILY MEMBER"/>
    <property type="match status" value="1"/>
</dbReference>
<dbReference type="Pfam" id="PF00640">
    <property type="entry name" value="PID"/>
    <property type="match status" value="1"/>
</dbReference>
<dbReference type="PANTHER" id="PTHR11232:SF77">
    <property type="entry name" value="GULP PTB DOMAIN CONTAINING ENGULFMENT ADAPTOR 1"/>
    <property type="match status" value="1"/>
</dbReference>